<dbReference type="PANTHER" id="PTHR11102:SF160">
    <property type="entry name" value="ERAD-ASSOCIATED E3 UBIQUITIN-PROTEIN LIGASE COMPONENT HRD3"/>
    <property type="match status" value="1"/>
</dbReference>
<reference evidence="1" key="1">
    <citation type="submission" date="2021-12" db="EMBL/GenBank/DDBJ databases">
        <authorList>
            <person name="Rodrigo-Torres L."/>
            <person name="Arahal R. D."/>
            <person name="Lucena T."/>
        </authorList>
    </citation>
    <scope>NUCLEOTIDE SEQUENCE</scope>
    <source>
        <strain evidence="1">CECT 8267</strain>
    </source>
</reference>
<dbReference type="InterPro" id="IPR011990">
    <property type="entry name" value="TPR-like_helical_dom_sf"/>
</dbReference>
<sequence length="264" mass="29107">MFKKMLSMFSQRDAVSPWAVSNIQPPSVDALQQEQAFCRQYEALATEAAVELCLTEAQAGIRAAQYFLALYFDSGNAGVQDYQQARLYYYRAALQDSPEAQYNLATLLMTGRGGDQDIATAFDWYQQAAKNGIAQAQFNMASMLDDGYGIKADKPRAFAWYQAAAKQGYPQGCQNLAVMYFEGQGCEQNFIDSYGWAMLAAAAKADGAESLIQALAEKLPHDDIVLAKTRGDELFALFAPELRRRAVQSFDPMATEVVNTALLS</sequence>
<protein>
    <recommendedName>
        <fullName evidence="3">Sel1 repeat family protein</fullName>
    </recommendedName>
</protein>
<dbReference type="Gene3D" id="1.25.40.10">
    <property type="entry name" value="Tetratricopeptide repeat domain"/>
    <property type="match status" value="1"/>
</dbReference>
<dbReference type="EMBL" id="CAKLPX010000002">
    <property type="protein sequence ID" value="CAH0992066.1"/>
    <property type="molecule type" value="Genomic_DNA"/>
</dbReference>
<dbReference type="Pfam" id="PF08238">
    <property type="entry name" value="Sel1"/>
    <property type="match status" value="4"/>
</dbReference>
<gene>
    <name evidence="1" type="ORF">SIN8267_02181</name>
</gene>
<dbReference type="RefSeq" id="WP_237444762.1">
    <property type="nucleotide sequence ID" value="NZ_CAKLPX010000002.1"/>
</dbReference>
<evidence type="ECO:0000313" key="2">
    <source>
        <dbReference type="Proteomes" id="UP000838100"/>
    </source>
</evidence>
<name>A0ABN8EPA9_9GAMM</name>
<comment type="caution">
    <text evidence="1">The sequence shown here is derived from an EMBL/GenBank/DDBJ whole genome shotgun (WGS) entry which is preliminary data.</text>
</comment>
<evidence type="ECO:0008006" key="3">
    <source>
        <dbReference type="Google" id="ProtNLM"/>
    </source>
</evidence>
<dbReference type="InterPro" id="IPR006597">
    <property type="entry name" value="Sel1-like"/>
</dbReference>
<dbReference type="Proteomes" id="UP000838100">
    <property type="component" value="Unassembled WGS sequence"/>
</dbReference>
<organism evidence="1 2">
    <name type="scientific">Sinobacterium norvegicum</name>
    <dbReference type="NCBI Taxonomy" id="1641715"/>
    <lineage>
        <taxon>Bacteria</taxon>
        <taxon>Pseudomonadati</taxon>
        <taxon>Pseudomonadota</taxon>
        <taxon>Gammaproteobacteria</taxon>
        <taxon>Cellvibrionales</taxon>
        <taxon>Spongiibacteraceae</taxon>
        <taxon>Sinobacterium</taxon>
    </lineage>
</organism>
<dbReference type="SUPFAM" id="SSF81901">
    <property type="entry name" value="HCP-like"/>
    <property type="match status" value="1"/>
</dbReference>
<evidence type="ECO:0000313" key="1">
    <source>
        <dbReference type="EMBL" id="CAH0992066.1"/>
    </source>
</evidence>
<dbReference type="SMART" id="SM00671">
    <property type="entry name" value="SEL1"/>
    <property type="match status" value="4"/>
</dbReference>
<proteinExistence type="predicted"/>
<keyword evidence="2" id="KW-1185">Reference proteome</keyword>
<dbReference type="InterPro" id="IPR050767">
    <property type="entry name" value="Sel1_AlgK"/>
</dbReference>
<accession>A0ABN8EPA9</accession>
<dbReference type="PANTHER" id="PTHR11102">
    <property type="entry name" value="SEL-1-LIKE PROTEIN"/>
    <property type="match status" value="1"/>
</dbReference>